<keyword evidence="1" id="KW-0732">Signal</keyword>
<dbReference type="Proteomes" id="UP000033393">
    <property type="component" value="Unassembled WGS sequence"/>
</dbReference>
<dbReference type="AlphaFoldDB" id="A0A0F0GWP4"/>
<evidence type="ECO:0008006" key="4">
    <source>
        <dbReference type="Google" id="ProtNLM"/>
    </source>
</evidence>
<comment type="caution">
    <text evidence="2">The sequence shown here is derived from an EMBL/GenBank/DDBJ whole genome shotgun (WGS) entry which is preliminary data.</text>
</comment>
<organism evidence="2 3">
    <name type="scientific">Lentzea aerocolonigenes</name>
    <name type="common">Lechevalieria aerocolonigenes</name>
    <name type="synonym">Saccharothrix aerocolonigenes</name>
    <dbReference type="NCBI Taxonomy" id="68170"/>
    <lineage>
        <taxon>Bacteria</taxon>
        <taxon>Bacillati</taxon>
        <taxon>Actinomycetota</taxon>
        <taxon>Actinomycetes</taxon>
        <taxon>Pseudonocardiales</taxon>
        <taxon>Pseudonocardiaceae</taxon>
        <taxon>Lentzea</taxon>
    </lineage>
</organism>
<protein>
    <recommendedName>
        <fullName evidence="4">Lipoprotein</fullName>
    </recommendedName>
</protein>
<gene>
    <name evidence="2" type="ORF">UK23_21725</name>
</gene>
<dbReference type="PATRIC" id="fig|68170.10.peg.5415"/>
<evidence type="ECO:0000313" key="3">
    <source>
        <dbReference type="Proteomes" id="UP000033393"/>
    </source>
</evidence>
<reference evidence="2 3" key="1">
    <citation type="submission" date="2015-02" db="EMBL/GenBank/DDBJ databases">
        <authorList>
            <person name="Ju K.-S."/>
            <person name="Doroghazi J.R."/>
            <person name="Metcalf W."/>
        </authorList>
    </citation>
    <scope>NUCLEOTIDE SEQUENCE [LARGE SCALE GENOMIC DNA]</scope>
    <source>
        <strain evidence="2 3">NRRL B-16140</strain>
    </source>
</reference>
<feature type="signal peptide" evidence="1">
    <location>
        <begin position="1"/>
        <end position="31"/>
    </location>
</feature>
<dbReference type="RefSeq" id="WP_156213294.1">
    <property type="nucleotide sequence ID" value="NZ_JYJG01000149.1"/>
</dbReference>
<sequence>MKVGKPVVRALVVSGLALGIATAGLALPAQANPFAPEANAASCAAFTRAKVVSKREILTTVVDGELRNMTSKQSVLVLDRIVTDSRETSTEYSAQWSLFSDALKLGVSRTVTEGHTVTGTQQGRFDVAAHTTVIVTGQARSWYVKTEVTQRDSKCKYKTWQVQGEVASSGGLVWTARQKR</sequence>
<evidence type="ECO:0000256" key="1">
    <source>
        <dbReference type="SAM" id="SignalP"/>
    </source>
</evidence>
<accession>A0A0F0GWP4</accession>
<proteinExistence type="predicted"/>
<feature type="chain" id="PRO_5039649017" description="Lipoprotein" evidence="1">
    <location>
        <begin position="32"/>
        <end position="180"/>
    </location>
</feature>
<dbReference type="OrthoDB" id="9840454at2"/>
<keyword evidence="3" id="KW-1185">Reference proteome</keyword>
<evidence type="ECO:0000313" key="2">
    <source>
        <dbReference type="EMBL" id="KJK46976.1"/>
    </source>
</evidence>
<dbReference type="EMBL" id="JYJG01000149">
    <property type="protein sequence ID" value="KJK46976.1"/>
    <property type="molecule type" value="Genomic_DNA"/>
</dbReference>
<name>A0A0F0GWP4_LENAE</name>